<name>A0AAV5FT84_ELECO</name>
<dbReference type="EMBL" id="BQKI01000097">
    <property type="protein sequence ID" value="GJN38829.1"/>
    <property type="molecule type" value="Genomic_DNA"/>
</dbReference>
<accession>A0AAV5FT84</accession>
<proteinExistence type="predicted"/>
<keyword evidence="2" id="KW-1185">Reference proteome</keyword>
<sequence>MLECPKWVIKSTDKIRRGFLWKCYKDGQKGEYLVAWGHVCRSPDLGGLGVHDLEVCSWALQMQCL</sequence>
<protein>
    <submittedName>
        <fullName evidence="1">Uncharacterized protein</fullName>
    </submittedName>
</protein>
<reference evidence="1" key="2">
    <citation type="submission" date="2021-12" db="EMBL/GenBank/DDBJ databases">
        <title>Resequencing data analysis of finger millet.</title>
        <authorList>
            <person name="Hatakeyama M."/>
            <person name="Aluri S."/>
            <person name="Balachadran M.T."/>
            <person name="Sivarajan S.R."/>
            <person name="Poveda L."/>
            <person name="Shimizu-Inatsugi R."/>
            <person name="Schlapbach R."/>
            <person name="Sreeman S.M."/>
            <person name="Shimizu K.K."/>
        </authorList>
    </citation>
    <scope>NUCLEOTIDE SEQUENCE</scope>
</reference>
<comment type="caution">
    <text evidence="1">The sequence shown here is derived from an EMBL/GenBank/DDBJ whole genome shotgun (WGS) entry which is preliminary data.</text>
</comment>
<gene>
    <name evidence="1" type="primary">gb27906</name>
    <name evidence="1" type="ORF">PR202_gb27906</name>
</gene>
<organism evidence="1 2">
    <name type="scientific">Eleusine coracana subsp. coracana</name>
    <dbReference type="NCBI Taxonomy" id="191504"/>
    <lineage>
        <taxon>Eukaryota</taxon>
        <taxon>Viridiplantae</taxon>
        <taxon>Streptophyta</taxon>
        <taxon>Embryophyta</taxon>
        <taxon>Tracheophyta</taxon>
        <taxon>Spermatophyta</taxon>
        <taxon>Magnoliopsida</taxon>
        <taxon>Liliopsida</taxon>
        <taxon>Poales</taxon>
        <taxon>Poaceae</taxon>
        <taxon>PACMAD clade</taxon>
        <taxon>Chloridoideae</taxon>
        <taxon>Cynodonteae</taxon>
        <taxon>Eleusininae</taxon>
        <taxon>Eleusine</taxon>
    </lineage>
</organism>
<dbReference type="AlphaFoldDB" id="A0AAV5FT84"/>
<reference evidence="1" key="1">
    <citation type="journal article" date="2018" name="DNA Res.">
        <title>Multiple hybrid de novo genome assembly of finger millet, an orphan allotetraploid crop.</title>
        <authorList>
            <person name="Hatakeyama M."/>
            <person name="Aluri S."/>
            <person name="Balachadran M.T."/>
            <person name="Sivarajan S.R."/>
            <person name="Patrignani A."/>
            <person name="Gruter S."/>
            <person name="Poveda L."/>
            <person name="Shimizu-Inatsugi R."/>
            <person name="Baeten J."/>
            <person name="Francoijs K.J."/>
            <person name="Nataraja K.N."/>
            <person name="Reddy Y.A.N."/>
            <person name="Phadnis S."/>
            <person name="Ravikumar R.L."/>
            <person name="Schlapbach R."/>
            <person name="Sreeman S.M."/>
            <person name="Shimizu K.K."/>
        </authorList>
    </citation>
    <scope>NUCLEOTIDE SEQUENCE</scope>
</reference>
<dbReference type="Proteomes" id="UP001054889">
    <property type="component" value="Unassembled WGS sequence"/>
</dbReference>
<evidence type="ECO:0000313" key="1">
    <source>
        <dbReference type="EMBL" id="GJN38829.1"/>
    </source>
</evidence>
<evidence type="ECO:0000313" key="2">
    <source>
        <dbReference type="Proteomes" id="UP001054889"/>
    </source>
</evidence>